<gene>
    <name evidence="1" type="ORF">FVE67_08580</name>
</gene>
<dbReference type="KEGG" id="tmai:FVE67_08580"/>
<protein>
    <submittedName>
        <fullName evidence="1">Uncharacterized protein</fullName>
    </submittedName>
</protein>
<proteinExistence type="predicted"/>
<keyword evidence="2" id="KW-1185">Reference proteome</keyword>
<evidence type="ECO:0000313" key="1">
    <source>
        <dbReference type="EMBL" id="QJA06838.1"/>
    </source>
</evidence>
<organism evidence="1 2">
    <name type="scientific">Thermosulfurimonas marina</name>
    <dbReference type="NCBI Taxonomy" id="2047767"/>
    <lineage>
        <taxon>Bacteria</taxon>
        <taxon>Pseudomonadati</taxon>
        <taxon>Thermodesulfobacteriota</taxon>
        <taxon>Thermodesulfobacteria</taxon>
        <taxon>Thermodesulfobacteriales</taxon>
        <taxon>Thermodesulfobacteriaceae</taxon>
        <taxon>Thermosulfurimonas</taxon>
    </lineage>
</organism>
<evidence type="ECO:0000313" key="2">
    <source>
        <dbReference type="Proteomes" id="UP000501253"/>
    </source>
</evidence>
<dbReference type="EMBL" id="CP042909">
    <property type="protein sequence ID" value="QJA06838.1"/>
    <property type="molecule type" value="Genomic_DNA"/>
</dbReference>
<accession>A0A6H1WUH6</accession>
<dbReference type="AlphaFoldDB" id="A0A6H1WUH6"/>
<sequence>MKPDALFFCTLSTPARFKAGTWEELLEGKGGELYVLGFYGSYEAAVKEKLARMEVAPPADRFYVVPVKGGRYRYALIVWSRSGRDYRKEGGTPLVTSEPARY</sequence>
<reference evidence="1 2" key="1">
    <citation type="submission" date="2019-08" db="EMBL/GenBank/DDBJ databases">
        <title>Complete genome sequence of Thermosulfurimonas marina SU872T, an anaerobic thermophilic chemolithoautotrophic bacterium isolated from a shallow marine hydrothermal vent.</title>
        <authorList>
            <person name="Allioux M."/>
            <person name="Jebbar M."/>
            <person name="Slobodkina G."/>
            <person name="Slobodkin A."/>
            <person name="Moalic Y."/>
            <person name="Frolova A."/>
            <person name="Shao Z."/>
            <person name="Alain K."/>
        </authorList>
    </citation>
    <scope>NUCLEOTIDE SEQUENCE [LARGE SCALE GENOMIC DNA]</scope>
    <source>
        <strain evidence="1 2">SU872</strain>
    </source>
</reference>
<dbReference type="Proteomes" id="UP000501253">
    <property type="component" value="Chromosome"/>
</dbReference>
<name>A0A6H1WUH6_9BACT</name>